<dbReference type="Proteomes" id="UP000184232">
    <property type="component" value="Unassembled WGS sequence"/>
</dbReference>
<dbReference type="PANTHER" id="PTHR30096:SF0">
    <property type="entry name" value="4,5-DOPA DIOXYGENASE EXTRADIOL-LIKE PROTEIN"/>
    <property type="match status" value="1"/>
</dbReference>
<reference evidence="7 8" key="1">
    <citation type="submission" date="2016-11" db="EMBL/GenBank/DDBJ databases">
        <authorList>
            <person name="Jaros S."/>
            <person name="Januszkiewicz K."/>
            <person name="Wedrychowicz H."/>
        </authorList>
    </citation>
    <scope>NUCLEOTIDE SEQUENCE [LARGE SCALE GENOMIC DNA]</scope>
    <source>
        <strain evidence="7 8">DSM 22807</strain>
    </source>
</reference>
<dbReference type="EMBL" id="FQZH01000005">
    <property type="protein sequence ID" value="SHJ63995.1"/>
    <property type="molecule type" value="Genomic_DNA"/>
</dbReference>
<keyword evidence="5" id="KW-0560">Oxidoreductase</keyword>
<dbReference type="InterPro" id="IPR004183">
    <property type="entry name" value="Xdiol_dOase_suB"/>
</dbReference>
<evidence type="ECO:0000256" key="5">
    <source>
        <dbReference type="ARBA" id="ARBA00023002"/>
    </source>
</evidence>
<organism evidence="7 8">
    <name type="scientific">Flavobacterium haoranii</name>
    <dbReference type="NCBI Taxonomy" id="683124"/>
    <lineage>
        <taxon>Bacteria</taxon>
        <taxon>Pseudomonadati</taxon>
        <taxon>Bacteroidota</taxon>
        <taxon>Flavobacteriia</taxon>
        <taxon>Flavobacteriales</taxon>
        <taxon>Flavobacteriaceae</taxon>
        <taxon>Flavobacterium</taxon>
    </lineage>
</organism>
<evidence type="ECO:0000259" key="6">
    <source>
        <dbReference type="Pfam" id="PF02900"/>
    </source>
</evidence>
<dbReference type="Gene3D" id="3.40.830.10">
    <property type="entry name" value="LigB-like"/>
    <property type="match status" value="1"/>
</dbReference>
<gene>
    <name evidence="7" type="ORF">SAMN05444337_2333</name>
</gene>
<keyword evidence="7" id="KW-0223">Dioxygenase</keyword>
<keyword evidence="4" id="KW-0862">Zinc</keyword>
<dbReference type="GO" id="GO:0016702">
    <property type="term" value="F:oxidoreductase activity, acting on single donors with incorporation of molecular oxygen, incorporation of two atoms of oxygen"/>
    <property type="evidence" value="ECO:0007669"/>
    <property type="project" value="UniProtKB-ARBA"/>
</dbReference>
<evidence type="ECO:0000256" key="4">
    <source>
        <dbReference type="ARBA" id="ARBA00022833"/>
    </source>
</evidence>
<accession>A0A1M6KYE1</accession>
<dbReference type="AlphaFoldDB" id="A0A1M6KYE1"/>
<evidence type="ECO:0000256" key="1">
    <source>
        <dbReference type="ARBA" id="ARBA00001947"/>
    </source>
</evidence>
<keyword evidence="3" id="KW-0479">Metal-binding</keyword>
<dbReference type="GO" id="GO:0008198">
    <property type="term" value="F:ferrous iron binding"/>
    <property type="evidence" value="ECO:0007669"/>
    <property type="project" value="InterPro"/>
</dbReference>
<protein>
    <submittedName>
        <fullName evidence="7">4,5-DOPA dioxygenase extradiol</fullName>
    </submittedName>
</protein>
<evidence type="ECO:0000256" key="3">
    <source>
        <dbReference type="ARBA" id="ARBA00022723"/>
    </source>
</evidence>
<dbReference type="NCBIfam" id="NF007914">
    <property type="entry name" value="PRK10628.1"/>
    <property type="match status" value="1"/>
</dbReference>
<comment type="cofactor">
    <cofactor evidence="1">
        <name>Zn(2+)</name>
        <dbReference type="ChEBI" id="CHEBI:29105"/>
    </cofactor>
</comment>
<name>A0A1M6KYE1_9FLAO</name>
<keyword evidence="8" id="KW-1185">Reference proteome</keyword>
<proteinExistence type="inferred from homology"/>
<evidence type="ECO:0000256" key="2">
    <source>
        <dbReference type="ARBA" id="ARBA00007581"/>
    </source>
</evidence>
<dbReference type="Pfam" id="PF02900">
    <property type="entry name" value="LigB"/>
    <property type="match status" value="1"/>
</dbReference>
<dbReference type="InterPro" id="IPR014436">
    <property type="entry name" value="Extradiol_dOase_DODA"/>
</dbReference>
<dbReference type="SUPFAM" id="SSF53213">
    <property type="entry name" value="LigB-like"/>
    <property type="match status" value="1"/>
</dbReference>
<evidence type="ECO:0000313" key="7">
    <source>
        <dbReference type="EMBL" id="SHJ63995.1"/>
    </source>
</evidence>
<dbReference type="CDD" id="cd07363">
    <property type="entry name" value="45_DOPA_Dioxygenase"/>
    <property type="match status" value="1"/>
</dbReference>
<dbReference type="STRING" id="683124.SAMN05444337_2333"/>
<dbReference type="GO" id="GO:0008270">
    <property type="term" value="F:zinc ion binding"/>
    <property type="evidence" value="ECO:0007669"/>
    <property type="project" value="InterPro"/>
</dbReference>
<dbReference type="RefSeq" id="WP_218587738.1">
    <property type="nucleotide sequence ID" value="NZ_CP045292.1"/>
</dbReference>
<dbReference type="PANTHER" id="PTHR30096">
    <property type="entry name" value="4,5-DOPA DIOXYGENASE EXTRADIOL-LIKE PROTEIN"/>
    <property type="match status" value="1"/>
</dbReference>
<comment type="similarity">
    <text evidence="2">Belongs to the DODA-type extradiol aromatic ring-opening dioxygenase family.</text>
</comment>
<evidence type="ECO:0000313" key="8">
    <source>
        <dbReference type="Proteomes" id="UP000184232"/>
    </source>
</evidence>
<feature type="domain" description="Extradiol ring-cleavage dioxygenase class III enzyme subunit B" evidence="6">
    <location>
        <begin position="51"/>
        <end position="280"/>
    </location>
</feature>
<dbReference type="PIRSF" id="PIRSF006157">
    <property type="entry name" value="Doxgns_DODA"/>
    <property type="match status" value="1"/>
</dbReference>
<sequence length="292" mass="33177">MNRKNFIKLLIGGGAMITTNQFYSWSKDLNEADTLMPVLFIGHGSPMNAIEDNEFSQRWHKMGQEIPEPRAVVVISAHWLTRGTFVTAMNQPKTIHDFGGFPQALFDVQYPAPGEPSLAVEIQKMITNPAVELDHDWGLDHGTWSVVKHMYPNADIPVLQLSIDYHKPAEYHYQLAKQLLNLRKKGVLIIGSGNMVHNLRMVAWDKMNVDNYGYDWAIEMNNIFKNKILSKDHKALFEYEKLNSAAKLAIPTPDHYYPLIYSLALQTDNDKVEFFNDKLVAGSLTMTSVKIG</sequence>